<dbReference type="InterPro" id="IPR018704">
    <property type="entry name" value="SecYEG/CpoB_TPR"/>
</dbReference>
<evidence type="ECO:0000256" key="9">
    <source>
        <dbReference type="SAM" id="Phobius"/>
    </source>
</evidence>
<evidence type="ECO:0000259" key="10">
    <source>
        <dbReference type="Pfam" id="PF09976"/>
    </source>
</evidence>
<dbReference type="OrthoDB" id="7173339at2"/>
<evidence type="ECO:0000256" key="4">
    <source>
        <dbReference type="ARBA" id="ARBA00022989"/>
    </source>
</evidence>
<feature type="domain" description="Ancillary SecYEG translocon subunit/Cell division coordinator CpoB TPR" evidence="10">
    <location>
        <begin position="25"/>
        <end position="216"/>
    </location>
</feature>
<dbReference type="AlphaFoldDB" id="A0A1Q8ZQM9"/>
<evidence type="ECO:0000313" key="11">
    <source>
        <dbReference type="EMBL" id="OLP44298.1"/>
    </source>
</evidence>
<keyword evidence="2" id="KW-1003">Cell membrane</keyword>
<dbReference type="InterPro" id="IPR026039">
    <property type="entry name" value="YfgM"/>
</dbReference>
<sequence>MADQNDSFIREVNDEIRSEQMQRAWRRLGPIIITVAVLVVLGTAGYRVYEYWTDDRSSQSGDQFLAAQKLAADGKTDEALKAFEALEKTGFGSYPVLADFRSASLLAQKGDQKGAIAAFQALGKDKAVPEALRDVAHIRAGWLLIDNGTYEQVSAEVEALATPGNGMRSSAREALGLAAYKAGQLDRAREWFEQIVEDTQAPRNVSSRAQIMLDNITAATKTS</sequence>
<dbReference type="RefSeq" id="WP_075639805.1">
    <property type="nucleotide sequence ID" value="NZ_MKIM01000027.1"/>
</dbReference>
<dbReference type="GO" id="GO:0044877">
    <property type="term" value="F:protein-containing complex binding"/>
    <property type="evidence" value="ECO:0007669"/>
    <property type="project" value="InterPro"/>
</dbReference>
<comment type="caution">
    <text evidence="11">The sequence shown here is derived from an EMBL/GenBank/DDBJ whole genome shotgun (WGS) entry which is preliminary data.</text>
</comment>
<evidence type="ECO:0000256" key="8">
    <source>
        <dbReference type="ARBA" id="ARBA00024235"/>
    </source>
</evidence>
<protein>
    <recommendedName>
        <fullName evidence="8">Ancillary SecYEG translocon subunit</fullName>
    </recommendedName>
</protein>
<feature type="transmembrane region" description="Helical" evidence="9">
    <location>
        <begin position="28"/>
        <end position="49"/>
    </location>
</feature>
<organism evidence="11 12">
    <name type="scientific">Rhizobium oryziradicis</name>
    <dbReference type="NCBI Taxonomy" id="1867956"/>
    <lineage>
        <taxon>Bacteria</taxon>
        <taxon>Pseudomonadati</taxon>
        <taxon>Pseudomonadota</taxon>
        <taxon>Alphaproteobacteria</taxon>
        <taxon>Hyphomicrobiales</taxon>
        <taxon>Rhizobiaceae</taxon>
        <taxon>Rhizobium/Agrobacterium group</taxon>
        <taxon>Rhizobium</taxon>
    </lineage>
</organism>
<keyword evidence="5 9" id="KW-0472">Membrane</keyword>
<evidence type="ECO:0000256" key="5">
    <source>
        <dbReference type="ARBA" id="ARBA00023136"/>
    </source>
</evidence>
<dbReference type="Gene3D" id="1.25.40.10">
    <property type="entry name" value="Tetratricopeptide repeat domain"/>
    <property type="match status" value="1"/>
</dbReference>
<dbReference type="Proteomes" id="UP000186894">
    <property type="component" value="Unassembled WGS sequence"/>
</dbReference>
<dbReference type="STRING" id="1867956.BJF95_07045"/>
<evidence type="ECO:0000256" key="1">
    <source>
        <dbReference type="ARBA" id="ARBA00004401"/>
    </source>
</evidence>
<accession>A0A1Q8ZQM9</accession>
<gene>
    <name evidence="11" type="ORF">BJF95_07045</name>
</gene>
<dbReference type="InterPro" id="IPR011990">
    <property type="entry name" value="TPR-like_helical_dom_sf"/>
</dbReference>
<dbReference type="PANTHER" id="PTHR38035:SF1">
    <property type="entry name" value="ANCILLARY SECYEG TRANSLOCON SUBUNIT"/>
    <property type="match status" value="1"/>
</dbReference>
<dbReference type="PANTHER" id="PTHR38035">
    <property type="entry name" value="UPF0070 PROTEIN YFGM"/>
    <property type="match status" value="1"/>
</dbReference>
<dbReference type="Pfam" id="PF09976">
    <property type="entry name" value="TPR_21"/>
    <property type="match status" value="1"/>
</dbReference>
<evidence type="ECO:0000313" key="12">
    <source>
        <dbReference type="Proteomes" id="UP000186894"/>
    </source>
</evidence>
<keyword evidence="3 9" id="KW-0812">Transmembrane</keyword>
<dbReference type="SUPFAM" id="SSF48452">
    <property type="entry name" value="TPR-like"/>
    <property type="match status" value="1"/>
</dbReference>
<keyword evidence="4 9" id="KW-1133">Transmembrane helix</keyword>
<evidence type="ECO:0000256" key="2">
    <source>
        <dbReference type="ARBA" id="ARBA00022475"/>
    </source>
</evidence>
<keyword evidence="12" id="KW-1185">Reference proteome</keyword>
<evidence type="ECO:0000256" key="3">
    <source>
        <dbReference type="ARBA" id="ARBA00022692"/>
    </source>
</evidence>
<comment type="subcellular location">
    <subcellularLocation>
        <location evidence="1">Cell membrane</location>
        <topology evidence="1">Single-pass type II membrane protein</topology>
    </subcellularLocation>
</comment>
<proteinExistence type="inferred from homology"/>
<reference evidence="11 12" key="1">
    <citation type="submission" date="2016-09" db="EMBL/GenBank/DDBJ databases">
        <title>Rhizobium oryziradicis sp. nov., isolated from the root of rice.</title>
        <authorList>
            <person name="Zhao J."/>
            <person name="Zhang X."/>
        </authorList>
    </citation>
    <scope>NUCLEOTIDE SEQUENCE [LARGE SCALE GENOMIC DNA]</scope>
    <source>
        <strain evidence="11 12">N19</strain>
    </source>
</reference>
<comment type="similarity">
    <text evidence="7">Belongs to the YfgM family.</text>
</comment>
<evidence type="ECO:0000256" key="6">
    <source>
        <dbReference type="ARBA" id="ARBA00023186"/>
    </source>
</evidence>
<dbReference type="EMBL" id="MKIM01000027">
    <property type="protein sequence ID" value="OLP44298.1"/>
    <property type="molecule type" value="Genomic_DNA"/>
</dbReference>
<dbReference type="GO" id="GO:0005886">
    <property type="term" value="C:plasma membrane"/>
    <property type="evidence" value="ECO:0007669"/>
    <property type="project" value="UniProtKB-SubCell"/>
</dbReference>
<evidence type="ECO:0000256" key="7">
    <source>
        <dbReference type="ARBA" id="ARBA00024197"/>
    </source>
</evidence>
<keyword evidence="6" id="KW-0143">Chaperone</keyword>
<name>A0A1Q8ZQM9_9HYPH</name>